<dbReference type="EMBL" id="JANFNH010000060">
    <property type="protein sequence ID" value="MCQ4046273.1"/>
    <property type="molecule type" value="Genomic_DNA"/>
</dbReference>
<protein>
    <submittedName>
        <fullName evidence="1">Uncharacterized protein</fullName>
    </submittedName>
</protein>
<organism evidence="1 2">
    <name type="scientific">Streptantibioticus rubrisoli</name>
    <dbReference type="NCBI Taxonomy" id="1387313"/>
    <lineage>
        <taxon>Bacteria</taxon>
        <taxon>Bacillati</taxon>
        <taxon>Actinomycetota</taxon>
        <taxon>Actinomycetes</taxon>
        <taxon>Kitasatosporales</taxon>
        <taxon>Streptomycetaceae</taxon>
        <taxon>Streptantibioticus</taxon>
    </lineage>
</organism>
<evidence type="ECO:0000313" key="1">
    <source>
        <dbReference type="EMBL" id="MCQ4046273.1"/>
    </source>
</evidence>
<accession>A0ABT1PPX6</accession>
<reference evidence="1 2" key="1">
    <citation type="submission" date="2022-06" db="EMBL/GenBank/DDBJ databases">
        <title>Draft genome sequence of type strain Streptomyces rubrisoli DSM 42083.</title>
        <authorList>
            <person name="Duangmal K."/>
            <person name="Klaysubun C."/>
        </authorList>
    </citation>
    <scope>NUCLEOTIDE SEQUENCE [LARGE SCALE GENOMIC DNA]</scope>
    <source>
        <strain evidence="1 2">DSM 42083</strain>
    </source>
</reference>
<sequence length="76" mass="8324">MTAFTPAPVPASLPGDGPLYPAYPVPWPEECDDLFSPGLIVDVALVLQQHGYPPVADLRDQAALGMHLYRFLYQGR</sequence>
<gene>
    <name evidence="1" type="ORF">NON19_30555</name>
</gene>
<dbReference type="RefSeq" id="WP_255932441.1">
    <property type="nucleotide sequence ID" value="NZ_JANFNH010000060.1"/>
</dbReference>
<evidence type="ECO:0000313" key="2">
    <source>
        <dbReference type="Proteomes" id="UP001206206"/>
    </source>
</evidence>
<proteinExistence type="predicted"/>
<name>A0ABT1PPX6_9ACTN</name>
<dbReference type="Proteomes" id="UP001206206">
    <property type="component" value="Unassembled WGS sequence"/>
</dbReference>
<comment type="caution">
    <text evidence="1">The sequence shown here is derived from an EMBL/GenBank/DDBJ whole genome shotgun (WGS) entry which is preliminary data.</text>
</comment>
<keyword evidence="2" id="KW-1185">Reference proteome</keyword>